<dbReference type="AlphaFoldDB" id="A0A3B0T5P1"/>
<dbReference type="GO" id="GO:0055091">
    <property type="term" value="P:phospholipid homeostasis"/>
    <property type="evidence" value="ECO:0007669"/>
    <property type="project" value="TreeGrafter"/>
</dbReference>
<evidence type="ECO:0000256" key="1">
    <source>
        <dbReference type="ARBA" id="ARBA00004651"/>
    </source>
</evidence>
<organism evidence="7">
    <name type="scientific">hydrothermal vent metagenome</name>
    <dbReference type="NCBI Taxonomy" id="652676"/>
    <lineage>
        <taxon>unclassified sequences</taxon>
        <taxon>metagenomes</taxon>
        <taxon>ecological metagenomes</taxon>
    </lineage>
</organism>
<evidence type="ECO:0000256" key="2">
    <source>
        <dbReference type="ARBA" id="ARBA00022475"/>
    </source>
</evidence>
<dbReference type="InterPro" id="IPR024320">
    <property type="entry name" value="LPG_synthase_C"/>
</dbReference>
<dbReference type="InterPro" id="IPR051211">
    <property type="entry name" value="PG_lysyltransferase"/>
</dbReference>
<protein>
    <recommendedName>
        <fullName evidence="6">Phosphatidylglycerol lysyltransferase C-terminal domain-containing protein</fullName>
    </recommendedName>
</protein>
<dbReference type="EMBL" id="UOEM01000038">
    <property type="protein sequence ID" value="VAW12190.1"/>
    <property type="molecule type" value="Genomic_DNA"/>
</dbReference>
<gene>
    <name evidence="7" type="ORF">MNBD_ALPHA09-189</name>
</gene>
<comment type="subcellular location">
    <subcellularLocation>
        <location evidence="1">Cell membrane</location>
        <topology evidence="1">Multi-pass membrane protein</topology>
    </subcellularLocation>
</comment>
<name>A0A3B0T5P1_9ZZZZ</name>
<dbReference type="PANTHER" id="PTHR34697">
    <property type="entry name" value="PHOSPHATIDYLGLYCEROL LYSYLTRANSFERASE"/>
    <property type="match status" value="1"/>
</dbReference>
<feature type="domain" description="Phosphatidylglycerol lysyltransferase C-terminal" evidence="6">
    <location>
        <begin position="12"/>
        <end position="306"/>
    </location>
</feature>
<sequence length="327" mass="36793">MTGLDLPAREDLYRRHGNFALAFSATYQPGLSYFGDERGFIAYRRVGGSTLVLSNPMAPPEMWADLIDGLVAQMGDVSFWQVSRRMAVLLADRGCRVNAIGVETSIDLGAYDFKGPKKRSFRTAANRMSANGLQTREVLASEINAEQLEAISVKWRQTRAVKSRELTFLIRPVVLGNEKGVRKFFTFDAGNIPVAFASFDPLYEDGTLTGYLMATKRWMPEADPLVGYELIRCAIETFQREGLGVLLFGLSPFAQVKDKDFNHSRSVKQALHFIRDNRVFNRYIYPIAGLNKHKASYMGVSETSYCTFNRRPGLLRLIRMSRACGIL</sequence>
<dbReference type="GO" id="GO:0005886">
    <property type="term" value="C:plasma membrane"/>
    <property type="evidence" value="ECO:0007669"/>
    <property type="project" value="UniProtKB-SubCell"/>
</dbReference>
<dbReference type="Pfam" id="PF09924">
    <property type="entry name" value="LPG_synthase_C"/>
    <property type="match status" value="1"/>
</dbReference>
<evidence type="ECO:0000313" key="7">
    <source>
        <dbReference type="EMBL" id="VAW12190.1"/>
    </source>
</evidence>
<reference evidence="7" key="1">
    <citation type="submission" date="2018-06" db="EMBL/GenBank/DDBJ databases">
        <authorList>
            <person name="Zhirakovskaya E."/>
        </authorList>
    </citation>
    <scope>NUCLEOTIDE SEQUENCE</scope>
</reference>
<evidence type="ECO:0000256" key="3">
    <source>
        <dbReference type="ARBA" id="ARBA00022692"/>
    </source>
</evidence>
<dbReference type="PANTHER" id="PTHR34697:SF2">
    <property type="entry name" value="PHOSPHATIDYLGLYCEROL LYSYLTRANSFERASE"/>
    <property type="match status" value="1"/>
</dbReference>
<accession>A0A3B0T5P1</accession>
<keyword evidence="3" id="KW-0812">Transmembrane</keyword>
<keyword evidence="2" id="KW-1003">Cell membrane</keyword>
<evidence type="ECO:0000259" key="6">
    <source>
        <dbReference type="Pfam" id="PF09924"/>
    </source>
</evidence>
<evidence type="ECO:0000256" key="4">
    <source>
        <dbReference type="ARBA" id="ARBA00022989"/>
    </source>
</evidence>
<dbReference type="GO" id="GO:0016755">
    <property type="term" value="F:aminoacyltransferase activity"/>
    <property type="evidence" value="ECO:0007669"/>
    <property type="project" value="TreeGrafter"/>
</dbReference>
<proteinExistence type="predicted"/>
<keyword evidence="4" id="KW-1133">Transmembrane helix</keyword>
<evidence type="ECO:0000256" key="5">
    <source>
        <dbReference type="ARBA" id="ARBA00023136"/>
    </source>
</evidence>
<keyword evidence="5" id="KW-0472">Membrane</keyword>